<keyword evidence="4" id="KW-1185">Reference proteome</keyword>
<organism evidence="3 4">
    <name type="scientific">Ancylostoma ceylanicum</name>
    <dbReference type="NCBI Taxonomy" id="53326"/>
    <lineage>
        <taxon>Eukaryota</taxon>
        <taxon>Metazoa</taxon>
        <taxon>Ecdysozoa</taxon>
        <taxon>Nematoda</taxon>
        <taxon>Chromadorea</taxon>
        <taxon>Rhabditida</taxon>
        <taxon>Rhabditina</taxon>
        <taxon>Rhabditomorpha</taxon>
        <taxon>Strongyloidea</taxon>
        <taxon>Ancylostomatidae</taxon>
        <taxon>Ancylostomatinae</taxon>
        <taxon>Ancylostoma</taxon>
    </lineage>
</organism>
<proteinExistence type="predicted"/>
<reference evidence="4" key="1">
    <citation type="journal article" date="2015" name="Nat. Genet.">
        <title>The genome and transcriptome of the zoonotic hookworm Ancylostoma ceylanicum identify infection-specific gene families.</title>
        <authorList>
            <person name="Schwarz E.M."/>
            <person name="Hu Y."/>
            <person name="Antoshechkin I."/>
            <person name="Miller M.M."/>
            <person name="Sternberg P.W."/>
            <person name="Aroian R.V."/>
        </authorList>
    </citation>
    <scope>NUCLEOTIDE SEQUENCE</scope>
    <source>
        <strain evidence="4">HY135</strain>
    </source>
</reference>
<dbReference type="AlphaFoldDB" id="A0A016SGH3"/>
<feature type="transmembrane region" description="Helical" evidence="1">
    <location>
        <begin position="277"/>
        <end position="299"/>
    </location>
</feature>
<evidence type="ECO:0000256" key="2">
    <source>
        <dbReference type="SAM" id="SignalP"/>
    </source>
</evidence>
<feature type="transmembrane region" description="Helical" evidence="1">
    <location>
        <begin position="306"/>
        <end position="327"/>
    </location>
</feature>
<comment type="caution">
    <text evidence="3">The sequence shown here is derived from an EMBL/GenBank/DDBJ whole genome shotgun (WGS) entry which is preliminary data.</text>
</comment>
<keyword evidence="1" id="KW-1133">Transmembrane helix</keyword>
<feature type="chain" id="PRO_5001486734" evidence="2">
    <location>
        <begin position="23"/>
        <end position="356"/>
    </location>
</feature>
<dbReference type="Proteomes" id="UP000024635">
    <property type="component" value="Unassembled WGS sequence"/>
</dbReference>
<evidence type="ECO:0000256" key="1">
    <source>
        <dbReference type="SAM" id="Phobius"/>
    </source>
</evidence>
<feature type="signal peptide" evidence="2">
    <location>
        <begin position="1"/>
        <end position="22"/>
    </location>
</feature>
<sequence length="356" mass="39781">MSPLSSLVLQLVLLVLPVIVLSESCELFWSSRQSLGYEQGIQLQVCCNVTSVKIWAFQKPSTFKISRVVYEADFPRVADDMYSELQLSLCSDRPEPTIGWVGAKPGVECTYSTGQTLNIPHGAFPIPNWYVICYQMNDDCQTCRLDILCENDLTAACADQYILGSSPRASNQSIDYWVKAGVDFPFENSSHIELTTSVQRTHEVVDVQILPASAGEKKRLRVKGLEPNEIYDIRRCVDIQLPSSLMMDKRFAFSTASNRLCSEEGYRTQPNSSSGTVWLHFMVVVTSLIMYAALAAVVVNQFDKFLLVPLGLFLLVSAYVIVFVHVFTHDHANWNNTIPFADLSEGLNMSMLTTAS</sequence>
<gene>
    <name evidence="3" type="primary">Acey_s0227.g2805</name>
    <name evidence="3" type="ORF">Y032_0227g2805</name>
</gene>
<keyword evidence="1" id="KW-0472">Membrane</keyword>
<keyword evidence="2" id="KW-0732">Signal</keyword>
<evidence type="ECO:0000313" key="4">
    <source>
        <dbReference type="Proteomes" id="UP000024635"/>
    </source>
</evidence>
<keyword evidence="1" id="KW-0812">Transmembrane</keyword>
<protein>
    <submittedName>
        <fullName evidence="3">Uncharacterized protein</fullName>
    </submittedName>
</protein>
<evidence type="ECO:0000313" key="3">
    <source>
        <dbReference type="EMBL" id="EYB89813.1"/>
    </source>
</evidence>
<dbReference type="OrthoDB" id="5815922at2759"/>
<name>A0A016SGH3_9BILA</name>
<dbReference type="EMBL" id="JARK01001563">
    <property type="protein sequence ID" value="EYB89813.1"/>
    <property type="molecule type" value="Genomic_DNA"/>
</dbReference>
<accession>A0A016SGH3</accession>